<dbReference type="EMBL" id="CM047585">
    <property type="protein sequence ID" value="KAI9911000.1"/>
    <property type="molecule type" value="Genomic_DNA"/>
</dbReference>
<sequence length="76" mass="8831">MSPATLLPRQTTLFLRWRTQWPANDRHSNPNGFSLLRNLVSSKVTMEVKPSHSSGCRHCRWDKQLSRRKSTANVRV</sequence>
<reference evidence="1 2" key="1">
    <citation type="journal article" date="2022" name="bioRxiv">
        <title>The genome of the oomycete Peronosclerospora sorghi, a cosmopolitan pathogen of maize and sorghum, is inflated with dispersed pseudogenes.</title>
        <authorList>
            <person name="Fletcher K."/>
            <person name="Martin F."/>
            <person name="Isakeit T."/>
            <person name="Cavanaugh K."/>
            <person name="Magill C."/>
            <person name="Michelmore R."/>
        </authorList>
    </citation>
    <scope>NUCLEOTIDE SEQUENCE [LARGE SCALE GENOMIC DNA]</scope>
    <source>
        <strain evidence="1">P6</strain>
    </source>
</reference>
<protein>
    <submittedName>
        <fullName evidence="1">Uncharacterized protein</fullName>
    </submittedName>
</protein>
<evidence type="ECO:0000313" key="1">
    <source>
        <dbReference type="EMBL" id="KAI9911000.1"/>
    </source>
</evidence>
<name>A0ACC0VYJ2_9STRA</name>
<dbReference type="Proteomes" id="UP001163321">
    <property type="component" value="Chromosome 6"/>
</dbReference>
<organism evidence="1 2">
    <name type="scientific">Peronosclerospora sorghi</name>
    <dbReference type="NCBI Taxonomy" id="230839"/>
    <lineage>
        <taxon>Eukaryota</taxon>
        <taxon>Sar</taxon>
        <taxon>Stramenopiles</taxon>
        <taxon>Oomycota</taxon>
        <taxon>Peronosporomycetes</taxon>
        <taxon>Peronosporales</taxon>
        <taxon>Peronosporaceae</taxon>
        <taxon>Peronosclerospora</taxon>
    </lineage>
</organism>
<keyword evidence="2" id="KW-1185">Reference proteome</keyword>
<proteinExistence type="predicted"/>
<comment type="caution">
    <text evidence="1">The sequence shown here is derived from an EMBL/GenBank/DDBJ whole genome shotgun (WGS) entry which is preliminary data.</text>
</comment>
<gene>
    <name evidence="1" type="ORF">PsorP6_010094</name>
</gene>
<accession>A0ACC0VYJ2</accession>
<evidence type="ECO:0000313" key="2">
    <source>
        <dbReference type="Proteomes" id="UP001163321"/>
    </source>
</evidence>